<dbReference type="Proteomes" id="UP001595799">
    <property type="component" value="Unassembled WGS sequence"/>
</dbReference>
<evidence type="ECO:0000313" key="1">
    <source>
        <dbReference type="EMBL" id="MFC4350525.1"/>
    </source>
</evidence>
<accession>A0ABV8UH50</accession>
<dbReference type="EMBL" id="JBHSCW010000001">
    <property type="protein sequence ID" value="MFC4350525.1"/>
    <property type="molecule type" value="Genomic_DNA"/>
</dbReference>
<reference evidence="2" key="1">
    <citation type="journal article" date="2019" name="Int. J. Syst. Evol. Microbiol.">
        <title>The Global Catalogue of Microorganisms (GCM) 10K type strain sequencing project: providing services to taxonomists for standard genome sequencing and annotation.</title>
        <authorList>
            <consortium name="The Broad Institute Genomics Platform"/>
            <consortium name="The Broad Institute Genome Sequencing Center for Infectious Disease"/>
            <person name="Wu L."/>
            <person name="Ma J."/>
        </authorList>
    </citation>
    <scope>NUCLEOTIDE SEQUENCE [LARGE SCALE GENOMIC DNA]</scope>
    <source>
        <strain evidence="2">CECT 8472</strain>
    </source>
</reference>
<dbReference type="RefSeq" id="WP_382420860.1">
    <property type="nucleotide sequence ID" value="NZ_JBHSCW010000001.1"/>
</dbReference>
<protein>
    <submittedName>
        <fullName evidence="1">Uncharacterized protein</fullName>
    </submittedName>
</protein>
<gene>
    <name evidence="1" type="ORF">ACFOW6_03085</name>
</gene>
<keyword evidence="2" id="KW-1185">Reference proteome</keyword>
<name>A0ABV8UH50_9PROT</name>
<sequence>MGRVGVVLILLFLLLVVGGGVALMAVDIPPPTERIEKEVPEDRFAR</sequence>
<comment type="caution">
    <text evidence="1">The sequence shown here is derived from an EMBL/GenBank/DDBJ whole genome shotgun (WGS) entry which is preliminary data.</text>
</comment>
<evidence type="ECO:0000313" key="2">
    <source>
        <dbReference type="Proteomes" id="UP001595799"/>
    </source>
</evidence>
<organism evidence="1 2">
    <name type="scientific">Fodinicurvata halophila</name>
    <dbReference type="NCBI Taxonomy" id="1419723"/>
    <lineage>
        <taxon>Bacteria</taxon>
        <taxon>Pseudomonadati</taxon>
        <taxon>Pseudomonadota</taxon>
        <taxon>Alphaproteobacteria</taxon>
        <taxon>Rhodospirillales</taxon>
        <taxon>Rhodovibrionaceae</taxon>
        <taxon>Fodinicurvata</taxon>
    </lineage>
</organism>
<proteinExistence type="predicted"/>